<feature type="compositionally biased region" description="Low complexity" evidence="8">
    <location>
        <begin position="155"/>
        <end position="167"/>
    </location>
</feature>
<reference evidence="9 10" key="1">
    <citation type="journal article" date="2023" name="Proc. Natl. Acad. Sci. U.S.A.">
        <title>A global phylogenomic analysis of the shiitake genus Lentinula.</title>
        <authorList>
            <person name="Sierra-Patev S."/>
            <person name="Min B."/>
            <person name="Naranjo-Ortiz M."/>
            <person name="Looney B."/>
            <person name="Konkel Z."/>
            <person name="Slot J.C."/>
            <person name="Sakamoto Y."/>
            <person name="Steenwyk J.L."/>
            <person name="Rokas A."/>
            <person name="Carro J."/>
            <person name="Camarero S."/>
            <person name="Ferreira P."/>
            <person name="Molpeceres G."/>
            <person name="Ruiz-Duenas F.J."/>
            <person name="Serrano A."/>
            <person name="Henrissat B."/>
            <person name="Drula E."/>
            <person name="Hughes K.W."/>
            <person name="Mata J.L."/>
            <person name="Ishikawa N.K."/>
            <person name="Vargas-Isla R."/>
            <person name="Ushijima S."/>
            <person name="Smith C.A."/>
            <person name="Donoghue J."/>
            <person name="Ahrendt S."/>
            <person name="Andreopoulos W."/>
            <person name="He G."/>
            <person name="LaButti K."/>
            <person name="Lipzen A."/>
            <person name="Ng V."/>
            <person name="Riley R."/>
            <person name="Sandor L."/>
            <person name="Barry K."/>
            <person name="Martinez A.T."/>
            <person name="Xiao Y."/>
            <person name="Gibbons J.G."/>
            <person name="Terashima K."/>
            <person name="Grigoriev I.V."/>
            <person name="Hibbett D."/>
        </authorList>
    </citation>
    <scope>NUCLEOTIDE SEQUENCE [LARGE SCALE GENOMIC DNA]</scope>
    <source>
        <strain evidence="9 10">TFB7810</strain>
    </source>
</reference>
<dbReference type="InterPro" id="IPR021110">
    <property type="entry name" value="DNA_rep_checkpnt_protein"/>
</dbReference>
<evidence type="ECO:0000313" key="10">
    <source>
        <dbReference type="Proteomes" id="UP001142393"/>
    </source>
</evidence>
<feature type="compositionally biased region" description="Polar residues" evidence="8">
    <location>
        <begin position="64"/>
        <end position="102"/>
    </location>
</feature>
<feature type="compositionally biased region" description="Basic residues" evidence="8">
    <location>
        <begin position="390"/>
        <end position="400"/>
    </location>
</feature>
<dbReference type="InterPro" id="IPR040203">
    <property type="entry name" value="Sld2"/>
</dbReference>
<accession>A0A9W8PB64</accession>
<keyword evidence="6 7" id="KW-0131">Cell cycle</keyword>
<dbReference type="GO" id="GO:0003688">
    <property type="term" value="F:DNA replication origin binding"/>
    <property type="evidence" value="ECO:0007669"/>
    <property type="project" value="TreeGrafter"/>
</dbReference>
<evidence type="ECO:0000256" key="1">
    <source>
        <dbReference type="ARBA" id="ARBA00004123"/>
    </source>
</evidence>
<evidence type="ECO:0000256" key="3">
    <source>
        <dbReference type="ARBA" id="ARBA00018363"/>
    </source>
</evidence>
<proteinExistence type="inferred from homology"/>
<evidence type="ECO:0000256" key="2">
    <source>
        <dbReference type="ARBA" id="ARBA00007276"/>
    </source>
</evidence>
<dbReference type="GO" id="GO:1902977">
    <property type="term" value="P:mitotic DNA replication preinitiation complex assembly"/>
    <property type="evidence" value="ECO:0007669"/>
    <property type="project" value="TreeGrafter"/>
</dbReference>
<dbReference type="Pfam" id="PF11719">
    <property type="entry name" value="Drc1-Sld2"/>
    <property type="match status" value="1"/>
</dbReference>
<keyword evidence="4 7" id="KW-0235">DNA replication</keyword>
<evidence type="ECO:0000256" key="8">
    <source>
        <dbReference type="SAM" id="MobiDB-lite"/>
    </source>
</evidence>
<dbReference type="AlphaFoldDB" id="A0A9W8PB64"/>
<evidence type="ECO:0000256" key="7">
    <source>
        <dbReference type="RuleBase" id="RU367067"/>
    </source>
</evidence>
<evidence type="ECO:0000256" key="5">
    <source>
        <dbReference type="ARBA" id="ARBA00023242"/>
    </source>
</evidence>
<dbReference type="Proteomes" id="UP001142393">
    <property type="component" value="Unassembled WGS sequence"/>
</dbReference>
<evidence type="ECO:0000256" key="6">
    <source>
        <dbReference type="ARBA" id="ARBA00023306"/>
    </source>
</evidence>
<sequence>MTSEDVNSLRAEIKLWERAFQQENGKNPTVDDIRANNQIANKYRLYKKLSKAAPPINPTDNRKSSSARSSTPLLKTERSSSVISNSRALETTSALSSYNPFSPQKAHKGKQRVLLQALNAPTIPIPVNPFATPTKTKPKPRLREPSPSPIPESEPVPSVVQQSDPPSAVTRARKRLRGEPVSPSPNKDKRRRIISRTSISRRERSPSDSEEDNDEAGNSSFVADSPVKGSSSKLFMSLFEDASSDDKVKNALMRTKSTSTSAGLFGPIRTQSVSFEDDLESVLGPTNRKREPRSRITTNGLSLSSKLAPRLGKDNLYSKQDITPQPSSNPTNEEHSANNRESGKRIHADTDSESEQPNANVSNPASILIPPSPPREAPSQRSLNALSNKGKGKSSSRKKTKFDDDEDMDSLSDEVKVLPSISRPSLQPDDDDGLDTGPEFDPVFWYNHRVEHPRINNGERVYNTFEVDLPDKLKHVLALSSSDNKLRDIQEEKVVESLVYGRRINHYEPSKGGEIWDVGDVGSEGMQEETNEKTALVDEDWEGEPVPWEVGEL</sequence>
<keyword evidence="10" id="KW-1185">Reference proteome</keyword>
<dbReference type="PANTHER" id="PTHR28124">
    <property type="entry name" value="DNA REPLICATION REGULATOR SLD2"/>
    <property type="match status" value="1"/>
</dbReference>
<feature type="compositionally biased region" description="Polar residues" evidence="8">
    <location>
        <begin position="355"/>
        <end position="365"/>
    </location>
</feature>
<organism evidence="9 10">
    <name type="scientific">Lentinula detonsa</name>
    <dbReference type="NCBI Taxonomy" id="2804962"/>
    <lineage>
        <taxon>Eukaryota</taxon>
        <taxon>Fungi</taxon>
        <taxon>Dikarya</taxon>
        <taxon>Basidiomycota</taxon>
        <taxon>Agaricomycotina</taxon>
        <taxon>Agaricomycetes</taxon>
        <taxon>Agaricomycetidae</taxon>
        <taxon>Agaricales</taxon>
        <taxon>Marasmiineae</taxon>
        <taxon>Omphalotaceae</taxon>
        <taxon>Lentinula</taxon>
    </lineage>
</organism>
<feature type="region of interest" description="Disordered" evidence="8">
    <location>
        <begin position="256"/>
        <end position="438"/>
    </location>
</feature>
<evidence type="ECO:0000313" key="9">
    <source>
        <dbReference type="EMBL" id="KAJ3750627.1"/>
    </source>
</evidence>
<comment type="function">
    <text evidence="7">Has a role in the initiation of DNA replication. Required at S-phase checkpoint.</text>
</comment>
<feature type="region of interest" description="Disordered" evidence="8">
    <location>
        <begin position="123"/>
        <end position="229"/>
    </location>
</feature>
<dbReference type="EMBL" id="JANVFU010000001">
    <property type="protein sequence ID" value="KAJ3750627.1"/>
    <property type="molecule type" value="Genomic_DNA"/>
</dbReference>
<feature type="compositionally biased region" description="Polar residues" evidence="8">
    <location>
        <begin position="295"/>
        <end position="305"/>
    </location>
</feature>
<dbReference type="GO" id="GO:0003697">
    <property type="term" value="F:single-stranded DNA binding"/>
    <property type="evidence" value="ECO:0007669"/>
    <property type="project" value="TreeGrafter"/>
</dbReference>
<dbReference type="FunFam" id="1.10.10.1460:FF:000001">
    <property type="entry name" value="DNA replication regulator Sld2"/>
    <property type="match status" value="1"/>
</dbReference>
<evidence type="ECO:0000256" key="4">
    <source>
        <dbReference type="ARBA" id="ARBA00022705"/>
    </source>
</evidence>
<comment type="subcellular location">
    <subcellularLocation>
        <location evidence="1 7">Nucleus</location>
    </subcellularLocation>
</comment>
<feature type="compositionally biased region" description="Polar residues" evidence="8">
    <location>
        <begin position="216"/>
        <end position="229"/>
    </location>
</feature>
<gene>
    <name evidence="9" type="ORF">DFH05DRAFT_103476</name>
</gene>
<feature type="compositionally biased region" description="Basic and acidic residues" evidence="8">
    <location>
        <begin position="332"/>
        <end position="350"/>
    </location>
</feature>
<dbReference type="GO" id="GO:0006270">
    <property type="term" value="P:DNA replication initiation"/>
    <property type="evidence" value="ECO:0007669"/>
    <property type="project" value="UniProtKB-UniRule"/>
</dbReference>
<comment type="caution">
    <text evidence="9">The sequence shown here is derived from an EMBL/GenBank/DDBJ whole genome shotgun (WGS) entry which is preliminary data.</text>
</comment>
<feature type="region of interest" description="Disordered" evidence="8">
    <location>
        <begin position="49"/>
        <end position="110"/>
    </location>
</feature>
<feature type="compositionally biased region" description="Acidic residues" evidence="8">
    <location>
        <begin position="403"/>
        <end position="412"/>
    </location>
</feature>
<protein>
    <recommendedName>
        <fullName evidence="3 7">DNA replication regulator SLD2</fullName>
    </recommendedName>
</protein>
<dbReference type="PANTHER" id="PTHR28124:SF1">
    <property type="entry name" value="DNA REPLICATION REGULATOR SLD2"/>
    <property type="match status" value="1"/>
</dbReference>
<dbReference type="GO" id="GO:0000727">
    <property type="term" value="P:double-strand break repair via break-induced replication"/>
    <property type="evidence" value="ECO:0007669"/>
    <property type="project" value="TreeGrafter"/>
</dbReference>
<name>A0A9W8PB64_9AGAR</name>
<feature type="compositionally biased region" description="Polar residues" evidence="8">
    <location>
        <begin position="317"/>
        <end position="331"/>
    </location>
</feature>
<dbReference type="Gene3D" id="1.10.10.1460">
    <property type="match status" value="1"/>
</dbReference>
<dbReference type="GO" id="GO:0031261">
    <property type="term" value="C:DNA replication preinitiation complex"/>
    <property type="evidence" value="ECO:0007669"/>
    <property type="project" value="TreeGrafter"/>
</dbReference>
<keyword evidence="5 7" id="KW-0539">Nucleus</keyword>
<dbReference type="CDD" id="cd22289">
    <property type="entry name" value="RecQL4_SLD2_NTD"/>
    <property type="match status" value="1"/>
</dbReference>
<comment type="similarity">
    <text evidence="2 7">Belongs to the SLD2 family.</text>
</comment>